<evidence type="ECO:0000256" key="1">
    <source>
        <dbReference type="SAM" id="SignalP"/>
    </source>
</evidence>
<sequence length="140" mass="15133">MKALPTLGLALALAAPTVYAQELKVTLSGLQHDNGQVAVAVYADPKTFRKENQAFAAQKAKAEKGAVSLVFSDVPPGRYAVLAYHDENDNGELDRRFGMIPTEGYGLSNNPKVMGPPSFEDSAFEVKADQAAEITLEMRY</sequence>
<dbReference type="EMBL" id="JAAMRF010000006">
    <property type="protein sequence ID" value="MBA1274166.1"/>
    <property type="molecule type" value="Genomic_DNA"/>
</dbReference>
<organism evidence="2 3">
    <name type="scientific">Stutzerimonas azotifigens</name>
    <dbReference type="NCBI Taxonomy" id="291995"/>
    <lineage>
        <taxon>Bacteria</taxon>
        <taxon>Pseudomonadati</taxon>
        <taxon>Pseudomonadota</taxon>
        <taxon>Gammaproteobacteria</taxon>
        <taxon>Pseudomonadales</taxon>
        <taxon>Pseudomonadaceae</taxon>
        <taxon>Stutzerimonas</taxon>
    </lineage>
</organism>
<dbReference type="Pfam" id="PF09912">
    <property type="entry name" value="DUF2141"/>
    <property type="match status" value="1"/>
</dbReference>
<protein>
    <submittedName>
        <fullName evidence="2">DUF2141 domain-containing protein</fullName>
    </submittedName>
</protein>
<evidence type="ECO:0000313" key="2">
    <source>
        <dbReference type="EMBL" id="MBA1274166.1"/>
    </source>
</evidence>
<keyword evidence="3" id="KW-1185">Reference proteome</keyword>
<keyword evidence="1" id="KW-0732">Signal</keyword>
<feature type="chain" id="PRO_5046107370" evidence="1">
    <location>
        <begin position="21"/>
        <end position="140"/>
    </location>
</feature>
<accession>A0ABR5Z1U7</accession>
<dbReference type="Proteomes" id="UP000786387">
    <property type="component" value="Unassembled WGS sequence"/>
</dbReference>
<gene>
    <name evidence="2" type="ORF">G7026_12440</name>
</gene>
<evidence type="ECO:0000313" key="3">
    <source>
        <dbReference type="Proteomes" id="UP000786387"/>
    </source>
</evidence>
<comment type="caution">
    <text evidence="2">The sequence shown here is derived from an EMBL/GenBank/DDBJ whole genome shotgun (WGS) entry which is preliminary data.</text>
</comment>
<proteinExistence type="predicted"/>
<reference evidence="2 3" key="1">
    <citation type="submission" date="2020-02" db="EMBL/GenBank/DDBJ databases">
        <title>Synteny-based analysis reveals conserved mechanism for high triclosan tolerance in Pseudomonas, as well as instances of horizontal transfer.</title>
        <authorList>
            <person name="Mcfarland A.G."/>
            <person name="Bertucci H.K."/>
            <person name="Litmann E."/>
            <person name="Shen J."/>
            <person name="Huttenhower C."/>
            <person name="Hartmann E.M."/>
        </authorList>
    </citation>
    <scope>NUCLEOTIDE SEQUENCE [LARGE SCALE GENOMIC DNA]</scope>
    <source>
        <strain evidence="2 3">115A1</strain>
    </source>
</reference>
<dbReference type="RefSeq" id="WP_181071231.1">
    <property type="nucleotide sequence ID" value="NZ_JAAMRF010000006.1"/>
</dbReference>
<feature type="signal peptide" evidence="1">
    <location>
        <begin position="1"/>
        <end position="20"/>
    </location>
</feature>
<dbReference type="InterPro" id="IPR018673">
    <property type="entry name" value="DUF2141"/>
</dbReference>
<name>A0ABR5Z1U7_9GAMM</name>